<dbReference type="RefSeq" id="WP_188762630.1">
    <property type="nucleotide sequence ID" value="NZ_BMJM01000005.1"/>
</dbReference>
<feature type="transmembrane region" description="Helical" evidence="1">
    <location>
        <begin position="276"/>
        <end position="297"/>
    </location>
</feature>
<feature type="domain" description="Peptidase M56" evidence="2">
    <location>
        <begin position="5"/>
        <end position="269"/>
    </location>
</feature>
<proteinExistence type="predicted"/>
<name>A0A916ZTT0_9SPHN</name>
<evidence type="ECO:0000256" key="1">
    <source>
        <dbReference type="SAM" id="Phobius"/>
    </source>
</evidence>
<dbReference type="PANTHER" id="PTHR34978:SF3">
    <property type="entry name" value="SLR0241 PROTEIN"/>
    <property type="match status" value="1"/>
</dbReference>
<sequence length="481" mass="50629">MSFWLVETLVASTVLMLAVLAVRRPVAQLFGPRITYALWALPVLRLVLPPIPGWTAFYPPVARGHGPVMTGLTDTAYAATLPPLPITAATIDWVLVTLLVWAAGAAVWIGWQALRYHVFLRGALAAGRLLTRQGGTEIWITPAVDGPMAAGVMRPRIFLPADFQTRYSPGERRLALLHEGAHHDRGDLLANFIGLAAVALHWWNPIAHKAWRAFRADQELACDATVLAGAAPDLRIAYGSAVLKSACSRTPAAACAMNHKSQLKQRIVMMKDRPMGVLRHLLGGLCALLLVGGGLLVTASAAPPVAPVAPAAPVAPVAPALIAPPVAPVAVPPAAPVRVRPVRSVTTSTAPGHDWATVHDSGAAHRSAVRAEVAASLAAARAQMSADCAAAGTPVAAGADMRTLATCGPQFKARIHASVRKSLAAARWSVEASEGLDEDRRDHALDRIDKAMAKPDPELASLDTNYGSCPSSRLTFTLASA</sequence>
<keyword evidence="1" id="KW-0812">Transmembrane</keyword>
<protein>
    <recommendedName>
        <fullName evidence="2">Peptidase M56 domain-containing protein</fullName>
    </recommendedName>
</protein>
<dbReference type="Pfam" id="PF05569">
    <property type="entry name" value="Peptidase_M56"/>
    <property type="match status" value="1"/>
</dbReference>
<keyword evidence="1" id="KW-1133">Transmembrane helix</keyword>
<accession>A0A916ZTT0</accession>
<dbReference type="EMBL" id="BMJM01000005">
    <property type="protein sequence ID" value="GGE12256.1"/>
    <property type="molecule type" value="Genomic_DNA"/>
</dbReference>
<dbReference type="InterPro" id="IPR008756">
    <property type="entry name" value="Peptidase_M56"/>
</dbReference>
<organism evidence="3 4">
    <name type="scientific">Sandarakinorhabdus glacialis</name>
    <dbReference type="NCBI Taxonomy" id="1614636"/>
    <lineage>
        <taxon>Bacteria</taxon>
        <taxon>Pseudomonadati</taxon>
        <taxon>Pseudomonadota</taxon>
        <taxon>Alphaproteobacteria</taxon>
        <taxon>Sphingomonadales</taxon>
        <taxon>Sphingosinicellaceae</taxon>
        <taxon>Sandarakinorhabdus</taxon>
    </lineage>
</organism>
<dbReference type="CDD" id="cd07341">
    <property type="entry name" value="M56_BlaR1_MecR1_like"/>
    <property type="match status" value="1"/>
</dbReference>
<keyword evidence="1" id="KW-0472">Membrane</keyword>
<dbReference type="Proteomes" id="UP000635071">
    <property type="component" value="Unassembled WGS sequence"/>
</dbReference>
<comment type="caution">
    <text evidence="3">The sequence shown here is derived from an EMBL/GenBank/DDBJ whole genome shotgun (WGS) entry which is preliminary data.</text>
</comment>
<feature type="transmembrane region" description="Helical" evidence="1">
    <location>
        <begin position="34"/>
        <end position="51"/>
    </location>
</feature>
<evidence type="ECO:0000313" key="4">
    <source>
        <dbReference type="Proteomes" id="UP000635071"/>
    </source>
</evidence>
<dbReference type="PANTHER" id="PTHR34978">
    <property type="entry name" value="POSSIBLE SENSOR-TRANSDUCER PROTEIN BLAR"/>
    <property type="match status" value="1"/>
</dbReference>
<dbReference type="AlphaFoldDB" id="A0A916ZTT0"/>
<reference evidence="3" key="2">
    <citation type="submission" date="2020-09" db="EMBL/GenBank/DDBJ databases">
        <authorList>
            <person name="Sun Q."/>
            <person name="Zhou Y."/>
        </authorList>
    </citation>
    <scope>NUCLEOTIDE SEQUENCE</scope>
    <source>
        <strain evidence="3">CGMCC 1.15519</strain>
    </source>
</reference>
<gene>
    <name evidence="3" type="ORF">GCM10011529_18260</name>
</gene>
<dbReference type="InterPro" id="IPR052173">
    <property type="entry name" value="Beta-lactam_resp_regulator"/>
</dbReference>
<reference evidence="3" key="1">
    <citation type="journal article" date="2014" name="Int. J. Syst. Evol. Microbiol.">
        <title>Complete genome sequence of Corynebacterium casei LMG S-19264T (=DSM 44701T), isolated from a smear-ripened cheese.</title>
        <authorList>
            <consortium name="US DOE Joint Genome Institute (JGI-PGF)"/>
            <person name="Walter F."/>
            <person name="Albersmeier A."/>
            <person name="Kalinowski J."/>
            <person name="Ruckert C."/>
        </authorList>
    </citation>
    <scope>NUCLEOTIDE SEQUENCE</scope>
    <source>
        <strain evidence="3">CGMCC 1.15519</strain>
    </source>
</reference>
<evidence type="ECO:0000313" key="3">
    <source>
        <dbReference type="EMBL" id="GGE12256.1"/>
    </source>
</evidence>
<keyword evidence="4" id="KW-1185">Reference proteome</keyword>
<feature type="transmembrane region" description="Helical" evidence="1">
    <location>
        <begin position="93"/>
        <end position="111"/>
    </location>
</feature>
<feature type="transmembrane region" description="Helical" evidence="1">
    <location>
        <begin position="6"/>
        <end position="22"/>
    </location>
</feature>
<evidence type="ECO:0000259" key="2">
    <source>
        <dbReference type="Pfam" id="PF05569"/>
    </source>
</evidence>